<evidence type="ECO:0000313" key="3">
    <source>
        <dbReference type="Proteomes" id="UP001336015"/>
    </source>
</evidence>
<comment type="caution">
    <text evidence="2">The sequence shown here is derived from an EMBL/GenBank/DDBJ whole genome shotgun (WGS) entry which is preliminary data.</text>
</comment>
<evidence type="ECO:0000256" key="1">
    <source>
        <dbReference type="SAM" id="MobiDB-lite"/>
    </source>
</evidence>
<dbReference type="EMBL" id="JAJGWQ010000007">
    <property type="protein sequence ID" value="MEB3783730.1"/>
    <property type="molecule type" value="Genomic_DNA"/>
</dbReference>
<name>A0ABU6BV72_9PSED</name>
<evidence type="ECO:0000313" key="2">
    <source>
        <dbReference type="EMBL" id="MEB3783730.1"/>
    </source>
</evidence>
<feature type="region of interest" description="Disordered" evidence="1">
    <location>
        <begin position="1"/>
        <end position="27"/>
    </location>
</feature>
<reference evidence="2 3" key="1">
    <citation type="journal article" date="2023" name="Int J Dairy Technol">
        <title>Genome based analysis of Pseudomonas paracarnis RQ057, a strain responsible for blue discoloration spoilage in processed cheese.</title>
        <authorList>
            <person name="Rodrigues Rd.S."/>
            <person name="Machado S.G."/>
            <person name="de Carvalho A.F."/>
            <person name="Nero L.A."/>
        </authorList>
    </citation>
    <scope>NUCLEOTIDE SEQUENCE [LARGE SCALE GENOMIC DNA]</scope>
    <source>
        <strain evidence="2 3">RQ057</strain>
    </source>
</reference>
<sequence>MEKLTATNLAMMEQRKKKPRAPKPVLPSQEAERYYSGQLRGMVRLMAGELVKALEPELKRLKRDYIADAMLTMDGWTDEVLAAIRGVSRRFSSSLFESQIQRVAASTVSRADADNAEDFRKSVNQAVGVDFQLITRPRGMQDYLEASTAENVNLIKSIPDEYFKNVETIVLGGMKDGLAPTAIAKQIQEQTGVSARRAKLIARDQVSQLNSDLTRQRQAAAGIEFYKAVDAGDQRVSGAPGGKYPNAKISCWGIARQDIGYGVGIYKVADGATWKGVTNLHPGKHHILCRCVGLAQIPGVNYFPDKG</sequence>
<organism evidence="2 3">
    <name type="scientific">Pseudomonas paracarnis</name>
    <dbReference type="NCBI Taxonomy" id="2750625"/>
    <lineage>
        <taxon>Bacteria</taxon>
        <taxon>Pseudomonadati</taxon>
        <taxon>Pseudomonadota</taxon>
        <taxon>Gammaproteobacteria</taxon>
        <taxon>Pseudomonadales</taxon>
        <taxon>Pseudomonadaceae</taxon>
        <taxon>Pseudomonas</taxon>
    </lineage>
</organism>
<keyword evidence="3" id="KW-1185">Reference proteome</keyword>
<accession>A0ABU6BV72</accession>
<gene>
    <name evidence="2" type="ORF">LLW09_14355</name>
</gene>
<protein>
    <submittedName>
        <fullName evidence="2">Phage head morphogenesis protein</fullName>
    </submittedName>
</protein>
<dbReference type="RefSeq" id="WP_258925257.1">
    <property type="nucleotide sequence ID" value="NZ_JAEFBF010000013.1"/>
</dbReference>
<dbReference type="Proteomes" id="UP001336015">
    <property type="component" value="Unassembled WGS sequence"/>
</dbReference>
<proteinExistence type="predicted"/>